<dbReference type="EMBL" id="JBHLXG010000013">
    <property type="protein sequence ID" value="MFC0227620.1"/>
    <property type="molecule type" value="Genomic_DNA"/>
</dbReference>
<organism evidence="1 2">
    <name type="scientific">Serratia aquatilis</name>
    <dbReference type="NCBI Taxonomy" id="1737515"/>
    <lineage>
        <taxon>Bacteria</taxon>
        <taxon>Pseudomonadati</taxon>
        <taxon>Pseudomonadota</taxon>
        <taxon>Gammaproteobacteria</taxon>
        <taxon>Enterobacterales</taxon>
        <taxon>Yersiniaceae</taxon>
        <taxon>Serratia</taxon>
    </lineage>
</organism>
<evidence type="ECO:0008006" key="3">
    <source>
        <dbReference type="Google" id="ProtNLM"/>
    </source>
</evidence>
<evidence type="ECO:0000313" key="1">
    <source>
        <dbReference type="EMBL" id="MFC0227620.1"/>
    </source>
</evidence>
<sequence length="124" mass="14249">MFDISYAINSANDEDCVVLPAIENTEHLVNVINDVAQYNQGIVVIGIDNTRCQAYGVDEVHFKDQYKVAQRHLAQVETRLSFIDYRFYFKLAVIHVKKEASVGHEYTGLRDVSTNIKRTREARQ</sequence>
<evidence type="ECO:0000313" key="2">
    <source>
        <dbReference type="Proteomes" id="UP001589792"/>
    </source>
</evidence>
<name>A0ABV6EF54_9GAMM</name>
<keyword evidence="2" id="KW-1185">Reference proteome</keyword>
<dbReference type="RefSeq" id="WP_380676410.1">
    <property type="nucleotide sequence ID" value="NZ_CP173186.1"/>
</dbReference>
<comment type="caution">
    <text evidence="1">The sequence shown here is derived from an EMBL/GenBank/DDBJ whole genome shotgun (WGS) entry which is preliminary data.</text>
</comment>
<proteinExistence type="predicted"/>
<dbReference type="Proteomes" id="UP001589792">
    <property type="component" value="Unassembled WGS sequence"/>
</dbReference>
<gene>
    <name evidence="1" type="ORF">ACFFJ3_14080</name>
</gene>
<accession>A0ABV6EF54</accession>
<protein>
    <recommendedName>
        <fullName evidence="3">Schlafen AlbA-2 domain-containing protein</fullName>
    </recommendedName>
</protein>
<reference evidence="1 2" key="1">
    <citation type="submission" date="2024-09" db="EMBL/GenBank/DDBJ databases">
        <authorList>
            <person name="Sun Q."/>
            <person name="Mori K."/>
        </authorList>
    </citation>
    <scope>NUCLEOTIDE SEQUENCE [LARGE SCALE GENOMIC DNA]</scope>
    <source>
        <strain evidence="1 2">CCM 8626</strain>
    </source>
</reference>